<dbReference type="PROSITE" id="PS51257">
    <property type="entry name" value="PROKAR_LIPOPROTEIN"/>
    <property type="match status" value="1"/>
</dbReference>
<keyword evidence="3 6" id="KW-0812">Transmembrane</keyword>
<proteinExistence type="predicted"/>
<feature type="transmembrane region" description="Helical" evidence="6">
    <location>
        <begin position="421"/>
        <end position="446"/>
    </location>
</feature>
<evidence type="ECO:0000256" key="4">
    <source>
        <dbReference type="ARBA" id="ARBA00022989"/>
    </source>
</evidence>
<sequence>MKLYLGLAMAVAFACGIAVADAFSLPWYSWLVLAALCAPLCWLARQKPHLFLALLLIAVFFCGAGRMQWDARHYASLPVHLAGKTWYIEGTVVEKKNSYSTDEGTLTRYVLTLDRLAYSAAGAAVLDEPTGNLYVTLPGSKEYIPSTRLAVTAAVRPIRYYGNEGLYDARHRDREGDIFLKAYAKAGTPVRILAPPRGLSLVVYSLRERLVAFYGTVLSRDQANMLSSLLFGGHYDELPPALLESFSSTKIIHILSVSGSHVALLLSLIQLLGRSLKLREAALFSLSAVVVLFYGALSDFTAPVVRAAAMGIIAAGSLVARRDYTAFHALALTSLVMLIYSPCLLFDLSFRLSYGASAGIILLRQPISRVLTALPPFLRDGIAVCVSAQLLLVPLLLASFSSLPVYSVFANILVGPILDLVILLGLAASVAGLLFLPLGQVLLAVIQPFMELAVKGNYFLASLPHSRWWLGALPWYSAAAYYLLIGAIFFLPEKRRLLMPLAALVFLVPSCYAWWQKPELTVYIFDVGNDKATCVVHDDSSAYLWYNKSRWSNPEQAACVLVPALRYHGIFALESVTVSGETTGPTATQLCSNLAVQQVIEAGEKAGPYTAAAVSLPYYVYDTIPHTDWPSMACLEVRSLQGISPEAFPKEAAALVVYDSGQAFSDRAWKEWRRLGQAYGIPCFTPALDGAITATWRQGTWSYTTAGGTAHEA</sequence>
<feature type="transmembrane region" description="Helical" evidence="6">
    <location>
        <begin position="327"/>
        <end position="348"/>
    </location>
</feature>
<evidence type="ECO:0000256" key="5">
    <source>
        <dbReference type="ARBA" id="ARBA00023136"/>
    </source>
</evidence>
<evidence type="ECO:0000256" key="2">
    <source>
        <dbReference type="ARBA" id="ARBA00022475"/>
    </source>
</evidence>
<feature type="transmembrane region" description="Helical" evidence="6">
    <location>
        <begin position="28"/>
        <end position="44"/>
    </location>
</feature>
<evidence type="ECO:0000256" key="3">
    <source>
        <dbReference type="ARBA" id="ARBA00022692"/>
    </source>
</evidence>
<keyword evidence="5 6" id="KW-0472">Membrane</keyword>
<feature type="transmembrane region" description="Helical" evidence="6">
    <location>
        <begin position="251"/>
        <end position="269"/>
    </location>
</feature>
<evidence type="ECO:0000313" key="9">
    <source>
        <dbReference type="EMBL" id="MBC3536082.1"/>
    </source>
</evidence>
<dbReference type="PANTHER" id="PTHR30619:SF1">
    <property type="entry name" value="RECOMBINATION PROTEIN 2"/>
    <property type="match status" value="1"/>
</dbReference>
<reference evidence="9 10" key="1">
    <citation type="submission" date="2020-08" db="EMBL/GenBank/DDBJ databases">
        <authorList>
            <person name="Liu C."/>
            <person name="Sun Q."/>
        </authorList>
    </citation>
    <scope>NUCLEOTIDE SEQUENCE [LARGE SCALE GENOMIC DNA]</scope>
    <source>
        <strain evidence="9 10">NSJ-59</strain>
    </source>
</reference>
<feature type="transmembrane region" description="Helical" evidence="6">
    <location>
        <begin position="466"/>
        <end position="490"/>
    </location>
</feature>
<dbReference type="EMBL" id="JACOGK010000004">
    <property type="protein sequence ID" value="MBC3536082.1"/>
    <property type="molecule type" value="Genomic_DNA"/>
</dbReference>
<protein>
    <submittedName>
        <fullName evidence="9">ComEC family competence protein</fullName>
    </submittedName>
</protein>
<dbReference type="Pfam" id="PF03772">
    <property type="entry name" value="Competence"/>
    <property type="match status" value="1"/>
</dbReference>
<dbReference type="InterPro" id="IPR025405">
    <property type="entry name" value="DUF4131"/>
</dbReference>
<dbReference type="PANTHER" id="PTHR30619">
    <property type="entry name" value="DNA INTERNALIZATION/COMPETENCE PROTEIN COMEC/REC2"/>
    <property type="match status" value="1"/>
</dbReference>
<gene>
    <name evidence="9" type="ORF">H8J70_02265</name>
</gene>
<comment type="caution">
    <text evidence="9">The sequence shown here is derived from an EMBL/GenBank/DDBJ whole genome shotgun (WGS) entry which is preliminary data.</text>
</comment>
<accession>A0ABR6VFM0</accession>
<dbReference type="InterPro" id="IPR004477">
    <property type="entry name" value="ComEC_N"/>
</dbReference>
<evidence type="ECO:0000259" key="8">
    <source>
        <dbReference type="Pfam" id="PF13567"/>
    </source>
</evidence>
<dbReference type="Pfam" id="PF13567">
    <property type="entry name" value="DUF4131"/>
    <property type="match status" value="1"/>
</dbReference>
<evidence type="ECO:0000256" key="6">
    <source>
        <dbReference type="SAM" id="Phobius"/>
    </source>
</evidence>
<dbReference type="RefSeq" id="WP_186502201.1">
    <property type="nucleotide sequence ID" value="NZ_JACOGK010000004.1"/>
</dbReference>
<evidence type="ECO:0000259" key="7">
    <source>
        <dbReference type="Pfam" id="PF03772"/>
    </source>
</evidence>
<feature type="domain" description="ComEC/Rec2-related protein" evidence="7">
    <location>
        <begin position="232"/>
        <end position="494"/>
    </location>
</feature>
<evidence type="ECO:0000256" key="1">
    <source>
        <dbReference type="ARBA" id="ARBA00004651"/>
    </source>
</evidence>
<keyword evidence="2" id="KW-1003">Cell membrane</keyword>
<evidence type="ECO:0000313" key="10">
    <source>
        <dbReference type="Proteomes" id="UP000606870"/>
    </source>
</evidence>
<feature type="transmembrane region" description="Helical" evidence="6">
    <location>
        <begin position="497"/>
        <end position="515"/>
    </location>
</feature>
<name>A0ABR6VFM0_9FIRM</name>
<feature type="transmembrane region" description="Helical" evidence="6">
    <location>
        <begin position="303"/>
        <end position="320"/>
    </location>
</feature>
<feature type="domain" description="DUF4131" evidence="8">
    <location>
        <begin position="24"/>
        <end position="187"/>
    </location>
</feature>
<feature type="transmembrane region" description="Helical" evidence="6">
    <location>
        <begin position="381"/>
        <end position="409"/>
    </location>
</feature>
<dbReference type="InterPro" id="IPR052159">
    <property type="entry name" value="Competence_DNA_uptake"/>
</dbReference>
<keyword evidence="4 6" id="KW-1133">Transmembrane helix</keyword>
<dbReference type="NCBIfam" id="TIGR00360">
    <property type="entry name" value="ComEC_N-term"/>
    <property type="match status" value="1"/>
</dbReference>
<keyword evidence="10" id="KW-1185">Reference proteome</keyword>
<feature type="transmembrane region" description="Helical" evidence="6">
    <location>
        <begin position="51"/>
        <end position="69"/>
    </location>
</feature>
<organism evidence="9 10">
    <name type="scientific">Megasphaera hominis</name>
    <dbReference type="NCBI Taxonomy" id="159836"/>
    <lineage>
        <taxon>Bacteria</taxon>
        <taxon>Bacillati</taxon>
        <taxon>Bacillota</taxon>
        <taxon>Negativicutes</taxon>
        <taxon>Veillonellales</taxon>
        <taxon>Veillonellaceae</taxon>
        <taxon>Megasphaera</taxon>
    </lineage>
</organism>
<dbReference type="Proteomes" id="UP000606870">
    <property type="component" value="Unassembled WGS sequence"/>
</dbReference>
<feature type="transmembrane region" description="Helical" evidence="6">
    <location>
        <begin position="281"/>
        <end position="297"/>
    </location>
</feature>
<comment type="subcellular location">
    <subcellularLocation>
        <location evidence="1">Cell membrane</location>
        <topology evidence="1">Multi-pass membrane protein</topology>
    </subcellularLocation>
</comment>